<keyword evidence="1" id="KW-0175">Coiled coil</keyword>
<dbReference type="SUPFAM" id="SSF47576">
    <property type="entry name" value="Calponin-homology domain, CH-domain"/>
    <property type="match status" value="1"/>
</dbReference>
<feature type="domain" description="Calponin-homology (CH)" evidence="3">
    <location>
        <begin position="13"/>
        <end position="120"/>
    </location>
</feature>
<proteinExistence type="predicted"/>
<dbReference type="Gene3D" id="1.10.418.10">
    <property type="entry name" value="Calponin-like domain"/>
    <property type="match status" value="2"/>
</dbReference>
<evidence type="ECO:0000259" key="3">
    <source>
        <dbReference type="PROSITE" id="PS50021"/>
    </source>
</evidence>
<keyword evidence="5" id="KW-1185">Reference proteome</keyword>
<feature type="region of interest" description="Disordered" evidence="2">
    <location>
        <begin position="259"/>
        <end position="279"/>
    </location>
</feature>
<feature type="domain" description="Calponin-homology (CH)" evidence="3">
    <location>
        <begin position="155"/>
        <end position="256"/>
    </location>
</feature>
<gene>
    <name evidence="4" type="ORF">M9Y10_000031</name>
</gene>
<dbReference type="EMBL" id="JAPFFF010000001">
    <property type="protein sequence ID" value="KAK8897803.1"/>
    <property type="molecule type" value="Genomic_DNA"/>
</dbReference>
<evidence type="ECO:0000256" key="2">
    <source>
        <dbReference type="SAM" id="MobiDB-lite"/>
    </source>
</evidence>
<sequence>MIELSKINQDWIPLQVKVFSRWVSSQLKNSKDVEVKDIQKDLSNGVALVELATELTHKPPTRGWVGKPKLKVEMVQNCELALDMFEKDGVNFVGISGKDISDNNQKLILGLIWTLILHYSVDQSVNNSNDFIPISNNIKHNPISNQQDKSDKKPINSKEVLMSWANHRVENYPNVHNFKPFDLSLCALLDSYFPQKINYYSLNPEDTEHNCALATKVMKEAGIPIYIYPEDLSKNNNTVDYKTLLTQLSSVKYVLDSVNSGEQSKQNNSDDNDDQNEINGKTEKYNSLLLQIESLEAALELQKSQLESALDKIQVQKTARIKIEEELKIEKELKSEAQSEVARVLRQIYKVEQENFIQKEVISKFENELDLLSNENSEKDEEIERLTRDLEKANSDIQELTETVKRQSVQESQETQNAEIERLSYALENSETYIETKENEQEDGQIALQFFNKAISDLQQDFDELYIQKANDEEEITRLRYALDMAQIEIENERNARQEDENELENIQSSQGETVSSKELDAEQQLRVQSLLSAIDEIEKSEAKAQSEVERLESEIESIHMKNKATTEAYSDAVEVALHEAEQEKEDREIAEKKVAQLTMKLEHRSNS</sequence>
<reference evidence="4 5" key="1">
    <citation type="submission" date="2024-04" db="EMBL/GenBank/DDBJ databases">
        <title>Tritrichomonas musculus Genome.</title>
        <authorList>
            <person name="Alves-Ferreira E."/>
            <person name="Grigg M."/>
            <person name="Lorenzi H."/>
            <person name="Galac M."/>
        </authorList>
    </citation>
    <scope>NUCLEOTIDE SEQUENCE [LARGE SCALE GENOMIC DNA]</scope>
    <source>
        <strain evidence="4 5">EAF2021</strain>
    </source>
</reference>
<organism evidence="4 5">
    <name type="scientific">Tritrichomonas musculus</name>
    <dbReference type="NCBI Taxonomy" id="1915356"/>
    <lineage>
        <taxon>Eukaryota</taxon>
        <taxon>Metamonada</taxon>
        <taxon>Parabasalia</taxon>
        <taxon>Tritrichomonadida</taxon>
        <taxon>Tritrichomonadidae</taxon>
        <taxon>Tritrichomonas</taxon>
    </lineage>
</organism>
<evidence type="ECO:0000313" key="5">
    <source>
        <dbReference type="Proteomes" id="UP001470230"/>
    </source>
</evidence>
<dbReference type="SMART" id="SM00033">
    <property type="entry name" value="CH"/>
    <property type="match status" value="2"/>
</dbReference>
<dbReference type="InterPro" id="IPR036872">
    <property type="entry name" value="CH_dom_sf"/>
</dbReference>
<protein>
    <recommendedName>
        <fullName evidence="3">Calponin-homology (CH) domain-containing protein</fullName>
    </recommendedName>
</protein>
<dbReference type="InterPro" id="IPR001715">
    <property type="entry name" value="CH_dom"/>
</dbReference>
<evidence type="ECO:0000313" key="4">
    <source>
        <dbReference type="EMBL" id="KAK8897803.1"/>
    </source>
</evidence>
<dbReference type="PANTHER" id="PTHR11915">
    <property type="entry name" value="SPECTRIN/FILAMIN RELATED CYTOSKELETAL PROTEIN"/>
    <property type="match status" value="1"/>
</dbReference>
<feature type="coiled-coil region" evidence="1">
    <location>
        <begin position="455"/>
        <end position="601"/>
    </location>
</feature>
<accession>A0ABR2L374</accession>
<dbReference type="Proteomes" id="UP001470230">
    <property type="component" value="Unassembled WGS sequence"/>
</dbReference>
<dbReference type="PROSITE" id="PS50021">
    <property type="entry name" value="CH"/>
    <property type="match status" value="2"/>
</dbReference>
<comment type="caution">
    <text evidence="4">The sequence shown here is derived from an EMBL/GenBank/DDBJ whole genome shotgun (WGS) entry which is preliminary data.</text>
</comment>
<evidence type="ECO:0000256" key="1">
    <source>
        <dbReference type="SAM" id="Coils"/>
    </source>
</evidence>
<dbReference type="Pfam" id="PF00307">
    <property type="entry name" value="CH"/>
    <property type="match status" value="2"/>
</dbReference>
<name>A0ABR2L374_9EUKA</name>